<feature type="domain" description="EngC GTPase" evidence="11">
    <location>
        <begin position="111"/>
        <end position="260"/>
    </location>
</feature>
<dbReference type="NCBIfam" id="TIGR00157">
    <property type="entry name" value="ribosome small subunit-dependent GTPase A"/>
    <property type="match status" value="1"/>
</dbReference>
<comment type="caution">
    <text evidence="13">The sequence shown here is derived from an EMBL/GenBank/DDBJ whole genome shotgun (WGS) entry which is preliminary data.</text>
</comment>
<evidence type="ECO:0000313" key="13">
    <source>
        <dbReference type="EMBL" id="MFD2245381.1"/>
    </source>
</evidence>
<dbReference type="EMBL" id="JBHUIM010000001">
    <property type="protein sequence ID" value="MFD2245381.1"/>
    <property type="molecule type" value="Genomic_DNA"/>
</dbReference>
<feature type="binding site" evidence="10">
    <location>
        <position position="290"/>
    </location>
    <ligand>
        <name>Zn(2+)</name>
        <dbReference type="ChEBI" id="CHEBI:29105"/>
    </ligand>
</feature>
<keyword evidence="7 10" id="KW-0862">Zinc</keyword>
<evidence type="ECO:0000256" key="7">
    <source>
        <dbReference type="ARBA" id="ARBA00022833"/>
    </source>
</evidence>
<dbReference type="Proteomes" id="UP001597374">
    <property type="component" value="Unassembled WGS sequence"/>
</dbReference>
<feature type="binding site" evidence="10">
    <location>
        <position position="285"/>
    </location>
    <ligand>
        <name>Zn(2+)</name>
        <dbReference type="ChEBI" id="CHEBI:29105"/>
    </ligand>
</feature>
<dbReference type="PANTHER" id="PTHR32120">
    <property type="entry name" value="SMALL RIBOSOMAL SUBUNIT BIOGENESIS GTPASE RSGA"/>
    <property type="match status" value="1"/>
</dbReference>
<dbReference type="Gene3D" id="3.40.50.300">
    <property type="entry name" value="P-loop containing nucleotide triphosphate hydrolases"/>
    <property type="match status" value="1"/>
</dbReference>
<keyword evidence="8 10" id="KW-0694">RNA-binding</keyword>
<comment type="similarity">
    <text evidence="10">Belongs to the TRAFAC class YlqF/YawG GTPase family. RsgA subfamily.</text>
</comment>
<keyword evidence="1 10" id="KW-0963">Cytoplasm</keyword>
<evidence type="ECO:0000256" key="4">
    <source>
        <dbReference type="ARBA" id="ARBA00022730"/>
    </source>
</evidence>
<dbReference type="InterPro" id="IPR012340">
    <property type="entry name" value="NA-bd_OB-fold"/>
</dbReference>
<keyword evidence="6 10" id="KW-0378">Hydrolase</keyword>
<comment type="cofactor">
    <cofactor evidence="10">
        <name>Zn(2+)</name>
        <dbReference type="ChEBI" id="CHEBI:29105"/>
    </cofactor>
    <text evidence="10">Binds 1 zinc ion per subunit.</text>
</comment>
<keyword evidence="2 10" id="KW-0690">Ribosome biogenesis</keyword>
<dbReference type="InterPro" id="IPR030378">
    <property type="entry name" value="G_CP_dom"/>
</dbReference>
<keyword evidence="14" id="KW-1185">Reference proteome</keyword>
<keyword evidence="5 10" id="KW-0547">Nucleotide-binding</keyword>
<evidence type="ECO:0000256" key="3">
    <source>
        <dbReference type="ARBA" id="ARBA00022723"/>
    </source>
</evidence>
<dbReference type="Pfam" id="PF03193">
    <property type="entry name" value="RsgA_GTPase"/>
    <property type="match status" value="1"/>
</dbReference>
<dbReference type="Gene3D" id="2.40.50.140">
    <property type="entry name" value="Nucleic acid-binding proteins"/>
    <property type="match status" value="1"/>
</dbReference>
<evidence type="ECO:0000256" key="10">
    <source>
        <dbReference type="HAMAP-Rule" id="MF_01820"/>
    </source>
</evidence>
<protein>
    <recommendedName>
        <fullName evidence="10">Small ribosomal subunit biogenesis GTPase RsgA</fullName>
        <ecNumber evidence="10">3.6.1.-</ecNumber>
    </recommendedName>
</protein>
<feature type="domain" description="CP-type G" evidence="12">
    <location>
        <begin position="103"/>
        <end position="262"/>
    </location>
</feature>
<evidence type="ECO:0000256" key="6">
    <source>
        <dbReference type="ARBA" id="ARBA00022801"/>
    </source>
</evidence>
<dbReference type="InterPro" id="IPR010914">
    <property type="entry name" value="RsgA_GTPase_dom"/>
</dbReference>
<organism evidence="13 14">
    <name type="scientific">Pontibacter ruber</name>
    <dbReference type="NCBI Taxonomy" id="1343895"/>
    <lineage>
        <taxon>Bacteria</taxon>
        <taxon>Pseudomonadati</taxon>
        <taxon>Bacteroidota</taxon>
        <taxon>Cytophagia</taxon>
        <taxon>Cytophagales</taxon>
        <taxon>Hymenobacteraceae</taxon>
        <taxon>Pontibacter</taxon>
    </lineage>
</organism>
<dbReference type="Gene3D" id="1.10.40.50">
    <property type="entry name" value="Probable gtpase engc, domain 3"/>
    <property type="match status" value="1"/>
</dbReference>
<dbReference type="RefSeq" id="WP_250429163.1">
    <property type="nucleotide sequence ID" value="NZ_JALPRR010000002.1"/>
</dbReference>
<reference evidence="14" key="1">
    <citation type="journal article" date="2019" name="Int. J. Syst. Evol. Microbiol.">
        <title>The Global Catalogue of Microorganisms (GCM) 10K type strain sequencing project: providing services to taxonomists for standard genome sequencing and annotation.</title>
        <authorList>
            <consortium name="The Broad Institute Genomics Platform"/>
            <consortium name="The Broad Institute Genome Sequencing Center for Infectious Disease"/>
            <person name="Wu L."/>
            <person name="Ma J."/>
        </authorList>
    </citation>
    <scope>NUCLEOTIDE SEQUENCE [LARGE SCALE GENOMIC DNA]</scope>
    <source>
        <strain evidence="14">CGMCC 4.1782</strain>
    </source>
</reference>
<feature type="binding site" evidence="10">
    <location>
        <begin position="150"/>
        <end position="153"/>
    </location>
    <ligand>
        <name>GTP</name>
        <dbReference type="ChEBI" id="CHEBI:37565"/>
    </ligand>
</feature>
<evidence type="ECO:0000256" key="9">
    <source>
        <dbReference type="ARBA" id="ARBA00023134"/>
    </source>
</evidence>
<sequence>MEMKLEDLGYSDALERFRIEHHLRDFEIGRVIAEHKERYTVKTAQGEYDAEITGNMRFAARGREDYPAVGDWVAVATYDPDLAIIHAILPRFSVLKRQAVGQFGEVQLIATNIDYALIVQALDRDFNINRLERYLTICHASKVEPIIILTKADLLDEKQIKEIVESIKARVKDVPVIAISNETRRGYEELTRLIRKGKTYCLLGSSGVGKSSLLNALSGDTVMKTGAISQSTHKGRHVTSHRELIVLENGGIVIDNPGMREVGIADAAGGLQTTFDKIVSLAKGCKFKDCTHTSEAGCRVLEAVGRGEIDKAAYENYLKMEREKAHFTSTVAERRKKEKGFGKMMKDYKKTIRKNNL</sequence>
<dbReference type="InterPro" id="IPR004881">
    <property type="entry name" value="Ribosome_biogen_GTPase_RsgA"/>
</dbReference>
<dbReference type="SUPFAM" id="SSF52540">
    <property type="entry name" value="P-loop containing nucleoside triphosphate hydrolases"/>
    <property type="match status" value="1"/>
</dbReference>
<evidence type="ECO:0000256" key="2">
    <source>
        <dbReference type="ARBA" id="ARBA00022517"/>
    </source>
</evidence>
<feature type="binding site" evidence="10">
    <location>
        <position position="298"/>
    </location>
    <ligand>
        <name>Zn(2+)</name>
        <dbReference type="ChEBI" id="CHEBI:29105"/>
    </ligand>
</feature>
<feature type="binding site" evidence="10">
    <location>
        <begin position="204"/>
        <end position="212"/>
    </location>
    <ligand>
        <name>GTP</name>
        <dbReference type="ChEBI" id="CHEBI:37565"/>
    </ligand>
</feature>
<gene>
    <name evidence="10 13" type="primary">rsgA</name>
    <name evidence="13" type="ORF">ACFSKP_03890</name>
</gene>
<dbReference type="InterPro" id="IPR027417">
    <property type="entry name" value="P-loop_NTPase"/>
</dbReference>
<comment type="function">
    <text evidence="10">One of several proteins that assist in the late maturation steps of the functional core of the 30S ribosomal subunit. Helps release RbfA from mature subunits. May play a role in the assembly of ribosomal proteins into the subunit. Circularly permuted GTPase that catalyzes slow GTP hydrolysis, GTPase activity is stimulated by the 30S ribosomal subunit.</text>
</comment>
<dbReference type="CDD" id="cd01854">
    <property type="entry name" value="YjeQ_EngC"/>
    <property type="match status" value="1"/>
</dbReference>
<dbReference type="PANTHER" id="PTHR32120:SF10">
    <property type="entry name" value="SMALL RIBOSOMAL SUBUNIT BIOGENESIS GTPASE RSGA"/>
    <property type="match status" value="1"/>
</dbReference>
<feature type="binding site" evidence="10">
    <location>
        <position position="292"/>
    </location>
    <ligand>
        <name>Zn(2+)</name>
        <dbReference type="ChEBI" id="CHEBI:29105"/>
    </ligand>
</feature>
<dbReference type="SUPFAM" id="SSF50249">
    <property type="entry name" value="Nucleic acid-binding proteins"/>
    <property type="match status" value="1"/>
</dbReference>
<keyword evidence="4 10" id="KW-0699">rRNA-binding</keyword>
<comment type="subcellular location">
    <subcellularLocation>
        <location evidence="10">Cytoplasm</location>
    </subcellularLocation>
</comment>
<dbReference type="PROSITE" id="PS50936">
    <property type="entry name" value="ENGC_GTPASE"/>
    <property type="match status" value="1"/>
</dbReference>
<comment type="subunit">
    <text evidence="10">Monomer. Associates with 30S ribosomal subunit, binds 16S rRNA.</text>
</comment>
<evidence type="ECO:0000259" key="11">
    <source>
        <dbReference type="PROSITE" id="PS50936"/>
    </source>
</evidence>
<keyword evidence="9 10" id="KW-0342">GTP-binding</keyword>
<evidence type="ECO:0000259" key="12">
    <source>
        <dbReference type="PROSITE" id="PS51721"/>
    </source>
</evidence>
<dbReference type="PROSITE" id="PS51721">
    <property type="entry name" value="G_CP"/>
    <property type="match status" value="1"/>
</dbReference>
<evidence type="ECO:0000256" key="8">
    <source>
        <dbReference type="ARBA" id="ARBA00022884"/>
    </source>
</evidence>
<proteinExistence type="inferred from homology"/>
<name>A0ABW5CSB1_9BACT</name>
<evidence type="ECO:0000256" key="5">
    <source>
        <dbReference type="ARBA" id="ARBA00022741"/>
    </source>
</evidence>
<dbReference type="EC" id="3.6.1.-" evidence="10"/>
<dbReference type="HAMAP" id="MF_01820">
    <property type="entry name" value="GTPase_RsgA"/>
    <property type="match status" value="1"/>
</dbReference>
<keyword evidence="3 10" id="KW-0479">Metal-binding</keyword>
<evidence type="ECO:0000256" key="1">
    <source>
        <dbReference type="ARBA" id="ARBA00022490"/>
    </source>
</evidence>
<accession>A0ABW5CSB1</accession>
<evidence type="ECO:0000313" key="14">
    <source>
        <dbReference type="Proteomes" id="UP001597374"/>
    </source>
</evidence>